<dbReference type="OrthoDB" id="249099at2759"/>
<comment type="caution">
    <text evidence="1">The sequence shown here is derived from an EMBL/GenBank/DDBJ whole genome shotgun (WGS) entry which is preliminary data.</text>
</comment>
<dbReference type="EMBL" id="JADCNL010000006">
    <property type="protein sequence ID" value="KAG0477458.1"/>
    <property type="molecule type" value="Genomic_DNA"/>
</dbReference>
<evidence type="ECO:0000313" key="1">
    <source>
        <dbReference type="EMBL" id="KAG0477458.1"/>
    </source>
</evidence>
<dbReference type="Proteomes" id="UP000636800">
    <property type="component" value="Chromosome 6"/>
</dbReference>
<organism evidence="1 2">
    <name type="scientific">Vanilla planifolia</name>
    <name type="common">Vanilla</name>
    <dbReference type="NCBI Taxonomy" id="51239"/>
    <lineage>
        <taxon>Eukaryota</taxon>
        <taxon>Viridiplantae</taxon>
        <taxon>Streptophyta</taxon>
        <taxon>Embryophyta</taxon>
        <taxon>Tracheophyta</taxon>
        <taxon>Spermatophyta</taxon>
        <taxon>Magnoliopsida</taxon>
        <taxon>Liliopsida</taxon>
        <taxon>Asparagales</taxon>
        <taxon>Orchidaceae</taxon>
        <taxon>Vanilloideae</taxon>
        <taxon>Vanilleae</taxon>
        <taxon>Vanilla</taxon>
    </lineage>
</organism>
<name>A0A835UXI2_VANPL</name>
<dbReference type="PANTHER" id="PTHR47868">
    <property type="entry name" value="OS05G0457700 PROTEIN"/>
    <property type="match status" value="1"/>
</dbReference>
<dbReference type="AlphaFoldDB" id="A0A835UXI2"/>
<reference evidence="1 2" key="1">
    <citation type="journal article" date="2020" name="Nat. Food">
        <title>A phased Vanilla planifolia genome enables genetic improvement of flavour and production.</title>
        <authorList>
            <person name="Hasing T."/>
            <person name="Tang H."/>
            <person name="Brym M."/>
            <person name="Khazi F."/>
            <person name="Huang T."/>
            <person name="Chambers A.H."/>
        </authorList>
    </citation>
    <scope>NUCLEOTIDE SEQUENCE [LARGE SCALE GENOMIC DNA]</scope>
    <source>
        <tissue evidence="1">Leaf</tissue>
    </source>
</reference>
<gene>
    <name evidence="1" type="ORF">HPP92_014299</name>
</gene>
<keyword evidence="2" id="KW-1185">Reference proteome</keyword>
<dbReference type="PANTHER" id="PTHR47868:SF2">
    <property type="entry name" value="OS05G0457700 PROTEIN"/>
    <property type="match status" value="1"/>
</dbReference>
<protein>
    <submittedName>
        <fullName evidence="1">Uncharacterized protein</fullName>
    </submittedName>
</protein>
<sequence>MLQFVSRRATVTSILQTKKIRLEMAIGVGAQSIGLAASQVRLYGMVGAIESPSEKIARQMIQYALGSARSQKSEDSYAQAMMVLEQGISNFQGVDSSKDAVGMLMLAVSTLIYEREELKDAMDKLQIVRRLDHASLAIKVAACEALVGLNLESGQFGRQCAYIGGS</sequence>
<evidence type="ECO:0000313" key="2">
    <source>
        <dbReference type="Proteomes" id="UP000636800"/>
    </source>
</evidence>
<accession>A0A835UXI2</accession>
<dbReference type="GO" id="GO:0005739">
    <property type="term" value="C:mitochondrion"/>
    <property type="evidence" value="ECO:0007669"/>
    <property type="project" value="TreeGrafter"/>
</dbReference>
<proteinExistence type="predicted"/>